<organism evidence="1 2">
    <name type="scientific">Strigamia maritima</name>
    <name type="common">European centipede</name>
    <name type="synonym">Geophilus maritimus</name>
    <dbReference type="NCBI Taxonomy" id="126957"/>
    <lineage>
        <taxon>Eukaryota</taxon>
        <taxon>Metazoa</taxon>
        <taxon>Ecdysozoa</taxon>
        <taxon>Arthropoda</taxon>
        <taxon>Myriapoda</taxon>
        <taxon>Chilopoda</taxon>
        <taxon>Pleurostigmophora</taxon>
        <taxon>Geophilomorpha</taxon>
        <taxon>Linotaeniidae</taxon>
        <taxon>Strigamia</taxon>
    </lineage>
</organism>
<dbReference type="EnsemblMetazoa" id="SMAR011127-RA">
    <property type="protein sequence ID" value="SMAR011127-PA"/>
    <property type="gene ID" value="SMAR011127"/>
</dbReference>
<reference evidence="1" key="2">
    <citation type="submission" date="2015-02" db="UniProtKB">
        <authorList>
            <consortium name="EnsemblMetazoa"/>
        </authorList>
    </citation>
    <scope>IDENTIFICATION</scope>
</reference>
<name>T1JBI1_STRMM</name>
<sequence>MEFPYICCNSNNAKIKMITDTEQTSNHNKDTSRKRFVTRLPKVNTLIQDFTPSFILSGVGLRNKNSVRARYRINVSQRASYCICYRSFDIGKKC</sequence>
<dbReference type="AlphaFoldDB" id="T1JBI1"/>
<protein>
    <submittedName>
        <fullName evidence="1">Uncharacterized protein</fullName>
    </submittedName>
</protein>
<evidence type="ECO:0000313" key="1">
    <source>
        <dbReference type="EnsemblMetazoa" id="SMAR011127-PA"/>
    </source>
</evidence>
<reference evidence="2" key="1">
    <citation type="submission" date="2011-05" db="EMBL/GenBank/DDBJ databases">
        <authorList>
            <person name="Richards S.R."/>
            <person name="Qu J."/>
            <person name="Jiang H."/>
            <person name="Jhangiani S.N."/>
            <person name="Agravi P."/>
            <person name="Goodspeed R."/>
            <person name="Gross S."/>
            <person name="Mandapat C."/>
            <person name="Jackson L."/>
            <person name="Mathew T."/>
            <person name="Pu L."/>
            <person name="Thornton R."/>
            <person name="Saada N."/>
            <person name="Wilczek-Boney K.B."/>
            <person name="Lee S."/>
            <person name="Kovar C."/>
            <person name="Wu Y."/>
            <person name="Scherer S.E."/>
            <person name="Worley K.C."/>
            <person name="Muzny D.M."/>
            <person name="Gibbs R."/>
        </authorList>
    </citation>
    <scope>NUCLEOTIDE SEQUENCE</scope>
    <source>
        <strain evidence="2">Brora</strain>
    </source>
</reference>
<dbReference type="EMBL" id="JH432010">
    <property type="status" value="NOT_ANNOTATED_CDS"/>
    <property type="molecule type" value="Genomic_DNA"/>
</dbReference>
<evidence type="ECO:0000313" key="2">
    <source>
        <dbReference type="Proteomes" id="UP000014500"/>
    </source>
</evidence>
<dbReference type="Proteomes" id="UP000014500">
    <property type="component" value="Unassembled WGS sequence"/>
</dbReference>
<proteinExistence type="predicted"/>
<keyword evidence="2" id="KW-1185">Reference proteome</keyword>
<accession>T1JBI1</accession>
<dbReference type="HOGENOM" id="CLU_2388993_0_0_1"/>